<accession>A0A2C4QXL0</accession>
<dbReference type="EMBL" id="NUSQ01000059">
    <property type="protein sequence ID" value="PHD69866.1"/>
    <property type="molecule type" value="Genomic_DNA"/>
</dbReference>
<gene>
    <name evidence="1" type="ORF">COF40_14320</name>
</gene>
<proteinExistence type="predicted"/>
<comment type="caution">
    <text evidence="1">The sequence shown here is derived from an EMBL/GenBank/DDBJ whole genome shotgun (WGS) entry which is preliminary data.</text>
</comment>
<name>A0A2C4QXL0_9BACI</name>
<dbReference type="RefSeq" id="WP_100064558.1">
    <property type="nucleotide sequence ID" value="NZ_NUSQ01000059.1"/>
</dbReference>
<sequence length="145" mass="17167">MEQYARYTQKAKEINEMKTMEEVLKDLDKAFEDDRPIEELPYEKYAMLCQKSQLINEIVDEEITDVEKAKKWFELIELVYEWAQDDEFDIEHRLHFDEGVVEIDSISEYCGGDWTLDYKDGALYLNGENHGDSILHLLNYIESGL</sequence>
<organism evidence="1 2">
    <name type="scientific">Bacillus toyonensis</name>
    <dbReference type="NCBI Taxonomy" id="155322"/>
    <lineage>
        <taxon>Bacteria</taxon>
        <taxon>Bacillati</taxon>
        <taxon>Bacillota</taxon>
        <taxon>Bacilli</taxon>
        <taxon>Bacillales</taxon>
        <taxon>Bacillaceae</taxon>
        <taxon>Bacillus</taxon>
        <taxon>Bacillus cereus group</taxon>
    </lineage>
</organism>
<dbReference type="Proteomes" id="UP000225997">
    <property type="component" value="Unassembled WGS sequence"/>
</dbReference>
<dbReference type="AlphaFoldDB" id="A0A2C4QXL0"/>
<protein>
    <submittedName>
        <fullName evidence="1">Uncharacterized protein</fullName>
    </submittedName>
</protein>
<reference evidence="1 2" key="1">
    <citation type="submission" date="2017-09" db="EMBL/GenBank/DDBJ databases">
        <title>Large-scale bioinformatics analysis of Bacillus genomes uncovers conserved roles of natural products in bacterial physiology.</title>
        <authorList>
            <consortium name="Agbiome Team Llc"/>
            <person name="Bleich R.M."/>
            <person name="Grubbs K.J."/>
            <person name="Santa Maria K.C."/>
            <person name="Allen S.E."/>
            <person name="Farag S."/>
            <person name="Shank E.A."/>
            <person name="Bowers A."/>
        </authorList>
    </citation>
    <scope>NUCLEOTIDE SEQUENCE [LARGE SCALE GENOMIC DNA]</scope>
    <source>
        <strain evidence="1 2">AFS044250</strain>
    </source>
</reference>
<evidence type="ECO:0000313" key="1">
    <source>
        <dbReference type="EMBL" id="PHD69866.1"/>
    </source>
</evidence>
<evidence type="ECO:0000313" key="2">
    <source>
        <dbReference type="Proteomes" id="UP000225997"/>
    </source>
</evidence>